<dbReference type="InterPro" id="IPR002129">
    <property type="entry name" value="PyrdxlP-dep_de-COase"/>
</dbReference>
<comment type="cofactor">
    <cofactor evidence="1 11 12">
        <name>pyridoxal 5'-phosphate</name>
        <dbReference type="ChEBI" id="CHEBI:597326"/>
    </cofactor>
</comment>
<dbReference type="PANTHER" id="PTHR11999:SF167">
    <property type="entry name" value="AROMATIC-L-AMINO-ACID DECARBOXYLASE"/>
    <property type="match status" value="1"/>
</dbReference>
<evidence type="ECO:0000256" key="4">
    <source>
        <dbReference type="ARBA" id="ARBA00022584"/>
    </source>
</evidence>
<evidence type="ECO:0000256" key="10">
    <source>
        <dbReference type="ARBA" id="ARBA00041275"/>
    </source>
</evidence>
<keyword evidence="7 12" id="KW-0456">Lyase</keyword>
<dbReference type="PANTHER" id="PTHR11999">
    <property type="entry name" value="GROUP II PYRIDOXAL-5-PHOSPHATE DECARBOXYLASE"/>
    <property type="match status" value="1"/>
</dbReference>
<dbReference type="SUPFAM" id="SSF53383">
    <property type="entry name" value="PLP-dependent transferases"/>
    <property type="match status" value="1"/>
</dbReference>
<evidence type="ECO:0000256" key="7">
    <source>
        <dbReference type="ARBA" id="ARBA00023239"/>
    </source>
</evidence>
<keyword evidence="6 11" id="KW-0663">Pyridoxal phosphate</keyword>
<comment type="similarity">
    <text evidence="2 12">Belongs to the group II decarboxylase family.</text>
</comment>
<dbReference type="InterPro" id="IPR015424">
    <property type="entry name" value="PyrdxlP-dep_Trfase"/>
</dbReference>
<dbReference type="EMBL" id="CANHGI010000003">
    <property type="protein sequence ID" value="CAI5443992.1"/>
    <property type="molecule type" value="Genomic_DNA"/>
</dbReference>
<dbReference type="GO" id="GO:0030170">
    <property type="term" value="F:pyridoxal phosphate binding"/>
    <property type="evidence" value="ECO:0007669"/>
    <property type="project" value="InterPro"/>
</dbReference>
<reference evidence="13" key="1">
    <citation type="submission" date="2022-11" db="EMBL/GenBank/DDBJ databases">
        <authorList>
            <person name="Kikuchi T."/>
        </authorList>
    </citation>
    <scope>NUCLEOTIDE SEQUENCE</scope>
    <source>
        <strain evidence="13">PS1010</strain>
    </source>
</reference>
<evidence type="ECO:0000256" key="5">
    <source>
        <dbReference type="ARBA" id="ARBA00022793"/>
    </source>
</evidence>
<dbReference type="Gene3D" id="3.40.640.10">
    <property type="entry name" value="Type I PLP-dependent aspartate aminotransferase-like (Major domain)"/>
    <property type="match status" value="1"/>
</dbReference>
<evidence type="ECO:0000256" key="1">
    <source>
        <dbReference type="ARBA" id="ARBA00001933"/>
    </source>
</evidence>
<dbReference type="InterPro" id="IPR015422">
    <property type="entry name" value="PyrdxlP-dep_Trfase_small"/>
</dbReference>
<dbReference type="AlphaFoldDB" id="A0A9P1MY55"/>
<sequence length="529" mass="59793">MDSASFRVEGKRMVDFVADYWDTIRERRPLPDIKPGYIQELVPSKAPASPEDWSAIFDDLESVVLNGATHWHHPHFFAYFPTALSYQSILADILSGGIAGIGFTWKSCPSMTELEMSSLDWLVDLLGLPEHFKNAHDGPGCGIIQSTASDSTMIAIMAARAAQVARIKAEGDVGLGKWTADIGKTIREIFERVKSNKPTLQSQKSIHIVEDDENAEMIVPFYHDPTVFEKFVMYCSDQAHSSVEKGAMLSGIRLRKLKAQRDFLGNFGVSEMTLRNAIRQDRDRGYIPFMFLATIGTTCSCGVDRLDVLGPICEQEGLYLHVDAAYAGTFAFCPEFKYLLNGIEHADSYNFNLHKAGMVNFDCSPMWFKNGTNIAKFFNVDALYLAHEYQSTAADYRHLQVALGRRFRSLKIWFVLRNMGVAKIQDYLRGTEKLAAKFAELIIEDGRFEHFVPQHLGLTCFKLKNSSNSDNERLCNAINEDRRIHLVPSTVQGNYFLRMVVCSQLTNENDVIFAKNVIFEITDRIFDVY</sequence>
<evidence type="ECO:0000256" key="2">
    <source>
        <dbReference type="ARBA" id="ARBA00009533"/>
    </source>
</evidence>
<name>A0A9P1MY55_9PELO</name>
<keyword evidence="14" id="KW-1185">Reference proteome</keyword>
<dbReference type="Pfam" id="PF00282">
    <property type="entry name" value="Pyridoxal_deC"/>
    <property type="match status" value="2"/>
</dbReference>
<evidence type="ECO:0000256" key="11">
    <source>
        <dbReference type="PIRSR" id="PIRSR602129-50"/>
    </source>
</evidence>
<dbReference type="Gene3D" id="3.90.1150.10">
    <property type="entry name" value="Aspartate Aminotransferase, domain 1"/>
    <property type="match status" value="1"/>
</dbReference>
<dbReference type="GO" id="GO:0042423">
    <property type="term" value="P:catecholamine biosynthetic process"/>
    <property type="evidence" value="ECO:0007669"/>
    <property type="project" value="UniProtKB-KW"/>
</dbReference>
<evidence type="ECO:0000256" key="9">
    <source>
        <dbReference type="ARBA" id="ARBA00040968"/>
    </source>
</evidence>
<dbReference type="Gene3D" id="1.20.1340.10">
    <property type="entry name" value="dopa decarboxylase, N-terminal domain"/>
    <property type="match status" value="1"/>
</dbReference>
<evidence type="ECO:0000313" key="13">
    <source>
        <dbReference type="EMBL" id="CAI5443992.1"/>
    </source>
</evidence>
<evidence type="ECO:0000256" key="12">
    <source>
        <dbReference type="RuleBase" id="RU000382"/>
    </source>
</evidence>
<keyword evidence="5" id="KW-0210">Decarboxylase</keyword>
<evidence type="ECO:0000256" key="8">
    <source>
        <dbReference type="ARBA" id="ARBA00038886"/>
    </source>
</evidence>
<dbReference type="InterPro" id="IPR015421">
    <property type="entry name" value="PyrdxlP-dep_Trfase_major"/>
</dbReference>
<gene>
    <name evidence="13" type="ORF">CAMP_LOCUS6629</name>
</gene>
<dbReference type="OrthoDB" id="639767at2759"/>
<dbReference type="Proteomes" id="UP001152747">
    <property type="component" value="Unassembled WGS sequence"/>
</dbReference>
<dbReference type="GO" id="GO:0004058">
    <property type="term" value="F:aromatic-L-amino-acid decarboxylase activity"/>
    <property type="evidence" value="ECO:0007669"/>
    <property type="project" value="UniProtKB-EC"/>
</dbReference>
<organism evidence="13 14">
    <name type="scientific">Caenorhabditis angaria</name>
    <dbReference type="NCBI Taxonomy" id="860376"/>
    <lineage>
        <taxon>Eukaryota</taxon>
        <taxon>Metazoa</taxon>
        <taxon>Ecdysozoa</taxon>
        <taxon>Nematoda</taxon>
        <taxon>Chromadorea</taxon>
        <taxon>Rhabditida</taxon>
        <taxon>Rhabditina</taxon>
        <taxon>Rhabditomorpha</taxon>
        <taxon>Rhabditoidea</taxon>
        <taxon>Rhabditidae</taxon>
        <taxon>Peloderinae</taxon>
        <taxon>Caenorhabditis</taxon>
    </lineage>
</organism>
<protein>
    <recommendedName>
        <fullName evidence="9">Aromatic-L-amino-acid decarboxylase</fullName>
        <ecNumber evidence="8">4.1.1.28</ecNumber>
    </recommendedName>
    <alternativeName>
        <fullName evidence="10">DOPA decarboxylase</fullName>
    </alternativeName>
</protein>
<dbReference type="InterPro" id="IPR010977">
    <property type="entry name" value="Aromatic_deC"/>
</dbReference>
<feature type="modified residue" description="N6-(pyridoxal phosphate)lysine" evidence="11">
    <location>
        <position position="355"/>
    </location>
</feature>
<dbReference type="EC" id="4.1.1.28" evidence="8"/>
<accession>A0A9P1MY55</accession>
<dbReference type="FunFam" id="1.20.1340.10:FF:000001">
    <property type="entry name" value="Histidine decarboxylase"/>
    <property type="match status" value="1"/>
</dbReference>
<proteinExistence type="inferred from homology"/>
<comment type="subunit">
    <text evidence="3">Homodimer.</text>
</comment>
<dbReference type="GO" id="GO:0006520">
    <property type="term" value="P:amino acid metabolic process"/>
    <property type="evidence" value="ECO:0007669"/>
    <property type="project" value="InterPro"/>
</dbReference>
<dbReference type="GO" id="GO:0019752">
    <property type="term" value="P:carboxylic acid metabolic process"/>
    <property type="evidence" value="ECO:0007669"/>
    <property type="project" value="InterPro"/>
</dbReference>
<keyword evidence="4" id="KW-0127">Catecholamine biosynthesis</keyword>
<comment type="caution">
    <text evidence="13">The sequence shown here is derived from an EMBL/GenBank/DDBJ whole genome shotgun (WGS) entry which is preliminary data.</text>
</comment>
<dbReference type="GO" id="GO:0042427">
    <property type="term" value="P:serotonin biosynthetic process"/>
    <property type="evidence" value="ECO:0007669"/>
    <property type="project" value="TreeGrafter"/>
</dbReference>
<evidence type="ECO:0000313" key="14">
    <source>
        <dbReference type="Proteomes" id="UP001152747"/>
    </source>
</evidence>
<evidence type="ECO:0000256" key="6">
    <source>
        <dbReference type="ARBA" id="ARBA00022898"/>
    </source>
</evidence>
<evidence type="ECO:0000256" key="3">
    <source>
        <dbReference type="ARBA" id="ARBA00011738"/>
    </source>
</evidence>
<dbReference type="PRINTS" id="PR00800">
    <property type="entry name" value="YHDCRBOXLASE"/>
</dbReference>
<dbReference type="GO" id="GO:0005737">
    <property type="term" value="C:cytoplasm"/>
    <property type="evidence" value="ECO:0007669"/>
    <property type="project" value="TreeGrafter"/>
</dbReference>